<dbReference type="AlphaFoldDB" id="A0A392S3E1"/>
<reference evidence="1 2" key="1">
    <citation type="journal article" date="2018" name="Front. Plant Sci.">
        <title>Red Clover (Trifolium pratense) and Zigzag Clover (T. medium) - A Picture of Genomic Similarities and Differences.</title>
        <authorList>
            <person name="Dluhosova J."/>
            <person name="Istvanek J."/>
            <person name="Nedelnik J."/>
            <person name="Repkova J."/>
        </authorList>
    </citation>
    <scope>NUCLEOTIDE SEQUENCE [LARGE SCALE GENOMIC DNA]</scope>
    <source>
        <strain evidence="2">cv. 10/8</strain>
        <tissue evidence="1">Leaf</tissue>
    </source>
</reference>
<name>A0A392S3E1_9FABA</name>
<evidence type="ECO:0000313" key="2">
    <source>
        <dbReference type="Proteomes" id="UP000265520"/>
    </source>
</evidence>
<proteinExistence type="predicted"/>
<protein>
    <recommendedName>
        <fullName evidence="3">Endonuclease/exonuclease/phosphatase family protein</fullName>
    </recommendedName>
</protein>
<feature type="non-terminal residue" evidence="1">
    <location>
        <position position="64"/>
    </location>
</feature>
<evidence type="ECO:0000313" key="1">
    <source>
        <dbReference type="EMBL" id="MCI42952.1"/>
    </source>
</evidence>
<dbReference type="Proteomes" id="UP000265520">
    <property type="component" value="Unassembled WGS sequence"/>
</dbReference>
<sequence>MNNDWNNWVVMQGNERGAMDDARVFGEALGVSIKGGEANRFNVLTRTGKSKQVTKERGSLRGKD</sequence>
<keyword evidence="2" id="KW-1185">Reference proteome</keyword>
<organism evidence="1 2">
    <name type="scientific">Trifolium medium</name>
    <dbReference type="NCBI Taxonomy" id="97028"/>
    <lineage>
        <taxon>Eukaryota</taxon>
        <taxon>Viridiplantae</taxon>
        <taxon>Streptophyta</taxon>
        <taxon>Embryophyta</taxon>
        <taxon>Tracheophyta</taxon>
        <taxon>Spermatophyta</taxon>
        <taxon>Magnoliopsida</taxon>
        <taxon>eudicotyledons</taxon>
        <taxon>Gunneridae</taxon>
        <taxon>Pentapetalae</taxon>
        <taxon>rosids</taxon>
        <taxon>fabids</taxon>
        <taxon>Fabales</taxon>
        <taxon>Fabaceae</taxon>
        <taxon>Papilionoideae</taxon>
        <taxon>50 kb inversion clade</taxon>
        <taxon>NPAAA clade</taxon>
        <taxon>Hologalegina</taxon>
        <taxon>IRL clade</taxon>
        <taxon>Trifolieae</taxon>
        <taxon>Trifolium</taxon>
    </lineage>
</organism>
<comment type="caution">
    <text evidence="1">The sequence shown here is derived from an EMBL/GenBank/DDBJ whole genome shotgun (WGS) entry which is preliminary data.</text>
</comment>
<accession>A0A392S3E1</accession>
<dbReference type="EMBL" id="LXQA010311148">
    <property type="protein sequence ID" value="MCI42952.1"/>
    <property type="molecule type" value="Genomic_DNA"/>
</dbReference>
<evidence type="ECO:0008006" key="3">
    <source>
        <dbReference type="Google" id="ProtNLM"/>
    </source>
</evidence>